<protein>
    <recommendedName>
        <fullName evidence="3">DDE-1 domain-containing protein</fullName>
    </recommendedName>
</protein>
<sequence>YPGSKRVLTRRGAKYSERIRNATKANTSIMVCGNAAGEFIPIYVCYKPEKLWSTWCD</sequence>
<feature type="non-terminal residue" evidence="1">
    <location>
        <position position="1"/>
    </location>
</feature>
<comment type="caution">
    <text evidence="1">The sequence shown here is derived from an EMBL/GenBank/DDBJ whole genome shotgun (WGS) entry which is preliminary data.</text>
</comment>
<evidence type="ECO:0000313" key="2">
    <source>
        <dbReference type="Proteomes" id="UP000327044"/>
    </source>
</evidence>
<keyword evidence="2" id="KW-1185">Reference proteome</keyword>
<proteinExistence type="predicted"/>
<reference evidence="1 2" key="1">
    <citation type="journal article" date="2018" name="Elife">
        <title>Firefly genomes illuminate parallel origins of bioluminescence in beetles.</title>
        <authorList>
            <person name="Fallon T.R."/>
            <person name="Lower S.E."/>
            <person name="Chang C.H."/>
            <person name="Bessho-Uehara M."/>
            <person name="Martin G.J."/>
            <person name="Bewick A.J."/>
            <person name="Behringer M."/>
            <person name="Debat H.J."/>
            <person name="Wong I."/>
            <person name="Day J.C."/>
            <person name="Suvorov A."/>
            <person name="Silva C.J."/>
            <person name="Stanger-Hall K.F."/>
            <person name="Hall D.W."/>
            <person name="Schmitz R.J."/>
            <person name="Nelson D.R."/>
            <person name="Lewis S.M."/>
            <person name="Shigenobu S."/>
            <person name="Bybee S.M."/>
            <person name="Larracuente A.M."/>
            <person name="Oba Y."/>
            <person name="Weng J.K."/>
        </authorList>
    </citation>
    <scope>NUCLEOTIDE SEQUENCE [LARGE SCALE GENOMIC DNA]</scope>
    <source>
        <strain evidence="1">1611_PpyrPB1</strain>
        <tissue evidence="1">Whole body</tissue>
    </source>
</reference>
<evidence type="ECO:0000313" key="1">
    <source>
        <dbReference type="EMBL" id="KAB0795813.1"/>
    </source>
</evidence>
<name>A0A5N4AER4_PHOPY</name>
<dbReference type="AlphaFoldDB" id="A0A5N4AER4"/>
<gene>
    <name evidence="1" type="ORF">PPYR_09874</name>
</gene>
<organism evidence="1 2">
    <name type="scientific">Photinus pyralis</name>
    <name type="common">Common eastern firefly</name>
    <name type="synonym">Lampyris pyralis</name>
    <dbReference type="NCBI Taxonomy" id="7054"/>
    <lineage>
        <taxon>Eukaryota</taxon>
        <taxon>Metazoa</taxon>
        <taxon>Ecdysozoa</taxon>
        <taxon>Arthropoda</taxon>
        <taxon>Hexapoda</taxon>
        <taxon>Insecta</taxon>
        <taxon>Pterygota</taxon>
        <taxon>Neoptera</taxon>
        <taxon>Endopterygota</taxon>
        <taxon>Coleoptera</taxon>
        <taxon>Polyphaga</taxon>
        <taxon>Elateriformia</taxon>
        <taxon>Elateroidea</taxon>
        <taxon>Lampyridae</taxon>
        <taxon>Lampyrinae</taxon>
        <taxon>Photinus</taxon>
    </lineage>
</organism>
<dbReference type="EMBL" id="VVIM01000007">
    <property type="protein sequence ID" value="KAB0795813.1"/>
    <property type="molecule type" value="Genomic_DNA"/>
</dbReference>
<dbReference type="Proteomes" id="UP000327044">
    <property type="component" value="Unassembled WGS sequence"/>
</dbReference>
<evidence type="ECO:0008006" key="3">
    <source>
        <dbReference type="Google" id="ProtNLM"/>
    </source>
</evidence>
<feature type="non-terminal residue" evidence="1">
    <location>
        <position position="57"/>
    </location>
</feature>
<dbReference type="InParanoid" id="A0A5N4AER4"/>
<accession>A0A5N4AER4</accession>